<dbReference type="GO" id="GO:0046872">
    <property type="term" value="F:metal ion binding"/>
    <property type="evidence" value="ECO:0007669"/>
    <property type="project" value="UniProtKB-KW"/>
</dbReference>
<name>A0A1F7VC60_9BACT</name>
<dbReference type="InterPro" id="IPR030960">
    <property type="entry name" value="DHQS/DOIS_N"/>
</dbReference>
<evidence type="ECO:0000256" key="5">
    <source>
        <dbReference type="ARBA" id="ARBA00022741"/>
    </source>
</evidence>
<sequence>MSTLNKTLASSGIHGTQGISKFSRSTNVETTVFHSRGGLFQNSWIASLQQRKNSRHFLVMDRNIEKLYGSKVLAFLKQNGLKVKEVVIAPGERSKSLSVYKRLINSIITLGVDRDSYILALGGGVVNNVVGFVASTLYRGIGLIQIPTTLLAQLDAAIDFKQAINSPYGKNQLGSYYSASTVVVDPDLLQTLSLRQLRSGLGEAIKHALIEDQQLFSYLEDYHGNLRDKEFLDDVIARTVQLKVLLLNKSNDEKDLEMLPQYGHAIGHALEHLSHYKLLHGEAIAIGMCVMSEIANVLGVSSAKVMEKHYQIMSKFKLPTIIPNYISDQSILVAIRHDKYFLRNLRSVLTSNVGSIANVAEDPAKYVFNIESKVIETCLSRNRNKTLINQRVKIWTRKN</sequence>
<dbReference type="GO" id="GO:0000166">
    <property type="term" value="F:nucleotide binding"/>
    <property type="evidence" value="ECO:0007669"/>
    <property type="project" value="UniProtKB-KW"/>
</dbReference>
<comment type="cofactor">
    <cofactor evidence="2">
        <name>Co(2+)</name>
        <dbReference type="ChEBI" id="CHEBI:48828"/>
    </cofactor>
</comment>
<dbReference type="PANTHER" id="PTHR43622:SF1">
    <property type="entry name" value="3-DEHYDROQUINATE SYNTHASE"/>
    <property type="match status" value="1"/>
</dbReference>
<evidence type="ECO:0000256" key="1">
    <source>
        <dbReference type="ARBA" id="ARBA00001911"/>
    </source>
</evidence>
<dbReference type="EMBL" id="MGES01000055">
    <property type="protein sequence ID" value="OGL88089.1"/>
    <property type="molecule type" value="Genomic_DNA"/>
</dbReference>
<dbReference type="InterPro" id="IPR056179">
    <property type="entry name" value="DHQS_C"/>
</dbReference>
<dbReference type="Pfam" id="PF24621">
    <property type="entry name" value="DHQS_C"/>
    <property type="match status" value="1"/>
</dbReference>
<accession>A0A1F7VC60</accession>
<protein>
    <submittedName>
        <fullName evidence="11">Uncharacterized protein</fullName>
    </submittedName>
</protein>
<dbReference type="Gene3D" id="1.20.1090.10">
    <property type="entry name" value="Dehydroquinate synthase-like - alpha domain"/>
    <property type="match status" value="1"/>
</dbReference>
<gene>
    <name evidence="11" type="ORF">A3H75_01760</name>
</gene>
<dbReference type="Pfam" id="PF01761">
    <property type="entry name" value="DHQ_synthase"/>
    <property type="match status" value="1"/>
</dbReference>
<dbReference type="InterPro" id="IPR050071">
    <property type="entry name" value="Dehydroquinate_synthase"/>
</dbReference>
<dbReference type="FunFam" id="3.40.50.1970:FF:000007">
    <property type="entry name" value="Pentafunctional AROM polypeptide"/>
    <property type="match status" value="1"/>
</dbReference>
<evidence type="ECO:0000259" key="9">
    <source>
        <dbReference type="Pfam" id="PF01761"/>
    </source>
</evidence>
<organism evidence="11 12">
    <name type="scientific">Candidatus Uhrbacteria bacterium RIFCSPLOWO2_02_FULL_51_9</name>
    <dbReference type="NCBI Taxonomy" id="1802410"/>
    <lineage>
        <taxon>Bacteria</taxon>
        <taxon>Candidatus Uhriibacteriota</taxon>
    </lineage>
</organism>
<evidence type="ECO:0000256" key="7">
    <source>
        <dbReference type="ARBA" id="ARBA00023027"/>
    </source>
</evidence>
<evidence type="ECO:0000313" key="11">
    <source>
        <dbReference type="EMBL" id="OGL88089.1"/>
    </source>
</evidence>
<feature type="domain" description="3-dehydroquinate synthase C-terminal" evidence="10">
    <location>
        <begin position="200"/>
        <end position="339"/>
    </location>
</feature>
<comment type="cofactor">
    <cofactor evidence="3">
        <name>Zn(2+)</name>
        <dbReference type="ChEBI" id="CHEBI:29105"/>
    </cofactor>
</comment>
<evidence type="ECO:0000313" key="12">
    <source>
        <dbReference type="Proteomes" id="UP000176678"/>
    </source>
</evidence>
<comment type="cofactor">
    <cofactor evidence="1">
        <name>NAD(+)</name>
        <dbReference type="ChEBI" id="CHEBI:57540"/>
    </cofactor>
</comment>
<dbReference type="STRING" id="1802410.A3H75_01760"/>
<dbReference type="AlphaFoldDB" id="A0A1F7VC60"/>
<keyword evidence="7" id="KW-0520">NAD</keyword>
<proteinExistence type="predicted"/>
<evidence type="ECO:0000256" key="3">
    <source>
        <dbReference type="ARBA" id="ARBA00001947"/>
    </source>
</evidence>
<evidence type="ECO:0000256" key="8">
    <source>
        <dbReference type="ARBA" id="ARBA00023239"/>
    </source>
</evidence>
<keyword evidence="8" id="KW-0456">Lyase</keyword>
<keyword evidence="6" id="KW-0862">Zinc</keyword>
<evidence type="ECO:0000259" key="10">
    <source>
        <dbReference type="Pfam" id="PF24621"/>
    </source>
</evidence>
<dbReference type="Gene3D" id="3.40.50.1970">
    <property type="match status" value="1"/>
</dbReference>
<dbReference type="SUPFAM" id="SSF56796">
    <property type="entry name" value="Dehydroquinate synthase-like"/>
    <property type="match status" value="1"/>
</dbReference>
<feature type="domain" description="3-dehydroquinate synthase N-terminal" evidence="9">
    <location>
        <begin position="86"/>
        <end position="198"/>
    </location>
</feature>
<dbReference type="Proteomes" id="UP000176678">
    <property type="component" value="Unassembled WGS sequence"/>
</dbReference>
<dbReference type="PANTHER" id="PTHR43622">
    <property type="entry name" value="3-DEHYDROQUINATE SYNTHASE"/>
    <property type="match status" value="1"/>
</dbReference>
<dbReference type="CDD" id="cd08197">
    <property type="entry name" value="DOIS"/>
    <property type="match status" value="1"/>
</dbReference>
<evidence type="ECO:0000256" key="2">
    <source>
        <dbReference type="ARBA" id="ARBA00001941"/>
    </source>
</evidence>
<reference evidence="11 12" key="1">
    <citation type="journal article" date="2016" name="Nat. Commun.">
        <title>Thousands of microbial genomes shed light on interconnected biogeochemical processes in an aquifer system.</title>
        <authorList>
            <person name="Anantharaman K."/>
            <person name="Brown C.T."/>
            <person name="Hug L.A."/>
            <person name="Sharon I."/>
            <person name="Castelle C.J."/>
            <person name="Probst A.J."/>
            <person name="Thomas B.C."/>
            <person name="Singh A."/>
            <person name="Wilkins M.J."/>
            <person name="Karaoz U."/>
            <person name="Brodie E.L."/>
            <person name="Williams K.H."/>
            <person name="Hubbard S.S."/>
            <person name="Banfield J.F."/>
        </authorList>
    </citation>
    <scope>NUCLEOTIDE SEQUENCE [LARGE SCALE GENOMIC DNA]</scope>
</reference>
<evidence type="ECO:0000256" key="4">
    <source>
        <dbReference type="ARBA" id="ARBA00022723"/>
    </source>
</evidence>
<dbReference type="GO" id="GO:0003856">
    <property type="term" value="F:3-dehydroquinate synthase activity"/>
    <property type="evidence" value="ECO:0007669"/>
    <property type="project" value="TreeGrafter"/>
</dbReference>
<keyword evidence="5" id="KW-0547">Nucleotide-binding</keyword>
<keyword evidence="4" id="KW-0479">Metal-binding</keyword>
<comment type="caution">
    <text evidence="11">The sequence shown here is derived from an EMBL/GenBank/DDBJ whole genome shotgun (WGS) entry which is preliminary data.</text>
</comment>
<evidence type="ECO:0000256" key="6">
    <source>
        <dbReference type="ARBA" id="ARBA00022833"/>
    </source>
</evidence>